<dbReference type="Pfam" id="PF00646">
    <property type="entry name" value="F-box"/>
    <property type="match status" value="1"/>
</dbReference>
<evidence type="ECO:0000313" key="3">
    <source>
        <dbReference type="Proteomes" id="UP001215598"/>
    </source>
</evidence>
<dbReference type="PROSITE" id="PS50181">
    <property type="entry name" value="FBOX"/>
    <property type="match status" value="1"/>
</dbReference>
<dbReference type="EMBL" id="JARKIB010000002">
    <property type="protein sequence ID" value="KAJ7784345.1"/>
    <property type="molecule type" value="Genomic_DNA"/>
</dbReference>
<gene>
    <name evidence="2" type="ORF">B0H16DRAFT_1356322</name>
</gene>
<organism evidence="2 3">
    <name type="scientific">Mycena metata</name>
    <dbReference type="NCBI Taxonomy" id="1033252"/>
    <lineage>
        <taxon>Eukaryota</taxon>
        <taxon>Fungi</taxon>
        <taxon>Dikarya</taxon>
        <taxon>Basidiomycota</taxon>
        <taxon>Agaricomycotina</taxon>
        <taxon>Agaricomycetes</taxon>
        <taxon>Agaricomycetidae</taxon>
        <taxon>Agaricales</taxon>
        <taxon>Marasmiineae</taxon>
        <taxon>Mycenaceae</taxon>
        <taxon>Mycena</taxon>
    </lineage>
</organism>
<protein>
    <recommendedName>
        <fullName evidence="1">F-box domain-containing protein</fullName>
    </recommendedName>
</protein>
<comment type="caution">
    <text evidence="2">The sequence shown here is derived from an EMBL/GenBank/DDBJ whole genome shotgun (WGS) entry which is preliminary data.</text>
</comment>
<evidence type="ECO:0000313" key="2">
    <source>
        <dbReference type="EMBL" id="KAJ7784345.1"/>
    </source>
</evidence>
<dbReference type="Proteomes" id="UP001215598">
    <property type="component" value="Unassembled WGS sequence"/>
</dbReference>
<dbReference type="SMART" id="SM00256">
    <property type="entry name" value="FBOX"/>
    <property type="match status" value="1"/>
</dbReference>
<sequence length="477" mass="53862">MSLQTAPPEILDRICRCLDASTILKLGQVSHQFRCIVQSSGLRYKVELELAGLRDGRLGNTSSAARLDMLKAYQAAWANFDWSQSTQTTVQFDGLYYEVAGNVVATYSFEAGFLFTRIPSLLRHIPHQQWSINHLFCAVNDFSLNLSLDLLVVVELESSKHIVVRFLSLQTGRPHPLAQQPHLSAELESPKSSPSYTFTIRIFGEYVGVMTEPEGGSFELHVWEWKTGILQKHLFDAEMTSFAFLDHQRLLVSGFTDLQPELRVLEINDSPANSFILVLPELVLDPADVKLHIRTEAPPSWPADARLPEPFSTSHDERLFVVEFGSWDSIRGAEPAYLLCVPLSAILNLIHNPVKGTSKHTLFWERWGPSSTRMLAVPKLPNSWACYVYGQRCVIQTDKTQWKTLDFNQFDLDPLARIQHETTVDKRHRMFVQSVVTSQPFTLQSISTPLSTYAVMLAEDAIVVVTKEENALSIFSI</sequence>
<dbReference type="CDD" id="cd09917">
    <property type="entry name" value="F-box_SF"/>
    <property type="match status" value="1"/>
</dbReference>
<dbReference type="InterPro" id="IPR036047">
    <property type="entry name" value="F-box-like_dom_sf"/>
</dbReference>
<proteinExistence type="predicted"/>
<keyword evidence="3" id="KW-1185">Reference proteome</keyword>
<dbReference type="AlphaFoldDB" id="A0AAD7KF86"/>
<dbReference type="SUPFAM" id="SSF81383">
    <property type="entry name" value="F-box domain"/>
    <property type="match status" value="1"/>
</dbReference>
<reference evidence="2" key="1">
    <citation type="submission" date="2023-03" db="EMBL/GenBank/DDBJ databases">
        <title>Massive genome expansion in bonnet fungi (Mycena s.s.) driven by repeated elements and novel gene families across ecological guilds.</title>
        <authorList>
            <consortium name="Lawrence Berkeley National Laboratory"/>
            <person name="Harder C.B."/>
            <person name="Miyauchi S."/>
            <person name="Viragh M."/>
            <person name="Kuo A."/>
            <person name="Thoen E."/>
            <person name="Andreopoulos B."/>
            <person name="Lu D."/>
            <person name="Skrede I."/>
            <person name="Drula E."/>
            <person name="Henrissat B."/>
            <person name="Morin E."/>
            <person name="Kohler A."/>
            <person name="Barry K."/>
            <person name="LaButti K."/>
            <person name="Morin E."/>
            <person name="Salamov A."/>
            <person name="Lipzen A."/>
            <person name="Mereny Z."/>
            <person name="Hegedus B."/>
            <person name="Baldrian P."/>
            <person name="Stursova M."/>
            <person name="Weitz H."/>
            <person name="Taylor A."/>
            <person name="Grigoriev I.V."/>
            <person name="Nagy L.G."/>
            <person name="Martin F."/>
            <person name="Kauserud H."/>
        </authorList>
    </citation>
    <scope>NUCLEOTIDE SEQUENCE</scope>
    <source>
        <strain evidence="2">CBHHK182m</strain>
    </source>
</reference>
<dbReference type="InterPro" id="IPR001810">
    <property type="entry name" value="F-box_dom"/>
</dbReference>
<name>A0AAD7KF86_9AGAR</name>
<evidence type="ECO:0000259" key="1">
    <source>
        <dbReference type="PROSITE" id="PS50181"/>
    </source>
</evidence>
<feature type="domain" description="F-box" evidence="1">
    <location>
        <begin position="1"/>
        <end position="47"/>
    </location>
</feature>
<accession>A0AAD7KF86</accession>